<dbReference type="InterPro" id="IPR029058">
    <property type="entry name" value="AB_hydrolase_fold"/>
</dbReference>
<dbReference type="AlphaFoldDB" id="A0A2G5CF00"/>
<evidence type="ECO:0000256" key="3">
    <source>
        <dbReference type="ARBA" id="ARBA00023180"/>
    </source>
</evidence>
<keyword evidence="6" id="KW-1185">Reference proteome</keyword>
<evidence type="ECO:0000313" key="5">
    <source>
        <dbReference type="EMBL" id="PIA29417.1"/>
    </source>
</evidence>
<dbReference type="SUPFAM" id="SSF53474">
    <property type="entry name" value="alpha/beta-Hydrolases"/>
    <property type="match status" value="1"/>
</dbReference>
<dbReference type="FunCoup" id="A0A2G5CF00">
    <property type="interactions" value="2195"/>
</dbReference>
<dbReference type="InterPro" id="IPR033124">
    <property type="entry name" value="Ser_caboxypep_his_AS"/>
</dbReference>
<keyword evidence="3" id="KW-0325">Glycoprotein</keyword>
<dbReference type="GO" id="GO:0019748">
    <property type="term" value="P:secondary metabolic process"/>
    <property type="evidence" value="ECO:0007669"/>
    <property type="project" value="TreeGrafter"/>
</dbReference>
<dbReference type="PRINTS" id="PR00724">
    <property type="entry name" value="CRBOXYPTASEC"/>
</dbReference>
<name>A0A2G5CF00_AQUCA</name>
<dbReference type="PANTHER" id="PTHR11802">
    <property type="entry name" value="SERINE PROTEASE FAMILY S10 SERINE CARBOXYPEPTIDASE"/>
    <property type="match status" value="1"/>
</dbReference>
<dbReference type="GO" id="GO:0006508">
    <property type="term" value="P:proteolysis"/>
    <property type="evidence" value="ECO:0007669"/>
    <property type="project" value="InterPro"/>
</dbReference>
<dbReference type="FunFam" id="3.40.50.1820:FF:000072">
    <property type="entry name" value="Serine carboxypeptidase-like 19"/>
    <property type="match status" value="1"/>
</dbReference>
<dbReference type="EMBL" id="KZ305077">
    <property type="protein sequence ID" value="PIA29417.1"/>
    <property type="molecule type" value="Genomic_DNA"/>
</dbReference>
<dbReference type="PROSITE" id="PS00560">
    <property type="entry name" value="CARBOXYPEPT_SER_HIS"/>
    <property type="match status" value="1"/>
</dbReference>
<dbReference type="Gene3D" id="3.40.50.12670">
    <property type="match status" value="1"/>
</dbReference>
<dbReference type="GO" id="GO:0004185">
    <property type="term" value="F:serine-type carboxypeptidase activity"/>
    <property type="evidence" value="ECO:0007669"/>
    <property type="project" value="InterPro"/>
</dbReference>
<evidence type="ECO:0000256" key="1">
    <source>
        <dbReference type="ARBA" id="ARBA00009431"/>
    </source>
</evidence>
<feature type="chain" id="PRO_5013666947" evidence="4">
    <location>
        <begin position="21"/>
        <end position="469"/>
    </location>
</feature>
<dbReference type="InterPro" id="IPR001563">
    <property type="entry name" value="Peptidase_S10"/>
</dbReference>
<organism evidence="5 6">
    <name type="scientific">Aquilegia coerulea</name>
    <name type="common">Rocky mountain columbine</name>
    <dbReference type="NCBI Taxonomy" id="218851"/>
    <lineage>
        <taxon>Eukaryota</taxon>
        <taxon>Viridiplantae</taxon>
        <taxon>Streptophyta</taxon>
        <taxon>Embryophyta</taxon>
        <taxon>Tracheophyta</taxon>
        <taxon>Spermatophyta</taxon>
        <taxon>Magnoliopsida</taxon>
        <taxon>Ranunculales</taxon>
        <taxon>Ranunculaceae</taxon>
        <taxon>Thalictroideae</taxon>
        <taxon>Aquilegia</taxon>
    </lineage>
</organism>
<dbReference type="OrthoDB" id="443318at2759"/>
<dbReference type="InParanoid" id="A0A2G5CF00"/>
<evidence type="ECO:0000256" key="2">
    <source>
        <dbReference type="ARBA" id="ARBA00022729"/>
    </source>
</evidence>
<dbReference type="Gene3D" id="3.40.50.1820">
    <property type="entry name" value="alpha/beta hydrolase"/>
    <property type="match status" value="1"/>
</dbReference>
<evidence type="ECO:0000256" key="4">
    <source>
        <dbReference type="SAM" id="SignalP"/>
    </source>
</evidence>
<gene>
    <name evidence="5" type="ORF">AQUCO_06000056v1</name>
</gene>
<accession>A0A2G5CF00</accession>
<keyword evidence="2 4" id="KW-0732">Signal</keyword>
<protein>
    <submittedName>
        <fullName evidence="5">Uncharacterized protein</fullName>
    </submittedName>
</protein>
<sequence length="469" mass="52854">MGNLLVLLLLVLLVFTSSLSFGVLASSSFSKVKTLPGFQGPLPFQLETGYIGVDEADDVQLFYYFIESERNPKEDPVIIWFTGGPGCSDLSALLYETGPITFKPLGKDGSMPPLVLNPYSWTKVCSIIFLDSPVGTGFSYSKSSEGWQTGITKSVDQAYSFILKWLDDHPEFQQNPFYVAGDSFSGAVIPLIVEEIVNGIESQQKPAINLKGYIQGNALTDENYDFNARIPFAHRMALVSDELFQLAKRSCKGNYVTVDSGNMECTNNLEAVRKCTEWVNQEYILDRKCEFASPKPNGIKEIRRSLEEDLENIILEAKLPEYGCRAYNYLPAYSWANNEIVRNALHIRKGTVGSWKRCSIISPYIYDFKSTVINHLKLHNRGYRALIYNGDHDMNIPYIGTLAWIKSLNLSITDDWRPWFLDAQVAGYTRTYDKLLTFATVKGAGHTAPEFKPQECLAMIDRWFSDSPL</sequence>
<dbReference type="GO" id="GO:0016747">
    <property type="term" value="F:acyltransferase activity, transferring groups other than amino-acyl groups"/>
    <property type="evidence" value="ECO:0007669"/>
    <property type="project" value="TreeGrafter"/>
</dbReference>
<comment type="similarity">
    <text evidence="1">Belongs to the peptidase S10 family.</text>
</comment>
<evidence type="ECO:0000313" key="6">
    <source>
        <dbReference type="Proteomes" id="UP000230069"/>
    </source>
</evidence>
<reference evidence="5 6" key="1">
    <citation type="submission" date="2017-09" db="EMBL/GenBank/DDBJ databases">
        <title>WGS assembly of Aquilegia coerulea Goldsmith.</title>
        <authorList>
            <person name="Hodges S."/>
            <person name="Kramer E."/>
            <person name="Nordborg M."/>
            <person name="Tomkins J."/>
            <person name="Borevitz J."/>
            <person name="Derieg N."/>
            <person name="Yan J."/>
            <person name="Mihaltcheva S."/>
            <person name="Hayes R.D."/>
            <person name="Rokhsar D."/>
        </authorList>
    </citation>
    <scope>NUCLEOTIDE SEQUENCE [LARGE SCALE GENOMIC DNA]</scope>
    <source>
        <strain evidence="6">cv. Goldsmith</strain>
    </source>
</reference>
<dbReference type="FunFam" id="3.40.50.12670:FF:000001">
    <property type="entry name" value="Carboxypeptidase"/>
    <property type="match status" value="1"/>
</dbReference>
<feature type="signal peptide" evidence="4">
    <location>
        <begin position="1"/>
        <end position="20"/>
    </location>
</feature>
<dbReference type="Proteomes" id="UP000230069">
    <property type="component" value="Unassembled WGS sequence"/>
</dbReference>
<proteinExistence type="inferred from homology"/>
<dbReference type="Pfam" id="PF00450">
    <property type="entry name" value="Peptidase_S10"/>
    <property type="match status" value="1"/>
</dbReference>
<dbReference type="PANTHER" id="PTHR11802:SF29">
    <property type="entry name" value="SERINE CARBOXYPEPTIDASE-LIKE 19"/>
    <property type="match status" value="1"/>
</dbReference>